<evidence type="ECO:0000313" key="4">
    <source>
        <dbReference type="EMBL" id="KGI82063.1"/>
    </source>
</evidence>
<reference evidence="4 5" key="1">
    <citation type="journal article" date="2014" name="PLoS ONE">
        <title>Identification and Characterization of a New Erythromycin Biosynthetic Gene Cluster in Actinopolyspora erythraea YIM90600, a Novel Erythronolide-Producing Halophilic Actinomycete Isolated from Salt Field.</title>
        <authorList>
            <person name="Chen D."/>
            <person name="Feng J."/>
            <person name="Huang L."/>
            <person name="Zhang Q."/>
            <person name="Wu J."/>
            <person name="Zhu X."/>
            <person name="Duan Y."/>
            <person name="Xu Z."/>
        </authorList>
    </citation>
    <scope>NUCLEOTIDE SEQUENCE [LARGE SCALE GENOMIC DNA]</scope>
    <source>
        <strain evidence="4 5">YIM90600</strain>
    </source>
</reference>
<dbReference type="eggNOG" id="COG4653">
    <property type="taxonomic scope" value="Bacteria"/>
</dbReference>
<dbReference type="Proteomes" id="UP000029737">
    <property type="component" value="Unassembled WGS sequence"/>
</dbReference>
<proteinExistence type="predicted"/>
<gene>
    <name evidence="3" type="ORF">CDG81_09615</name>
    <name evidence="4" type="ORF">IL38_07025</name>
</gene>
<evidence type="ECO:0000313" key="5">
    <source>
        <dbReference type="Proteomes" id="UP000029737"/>
    </source>
</evidence>
<dbReference type="InterPro" id="IPR054612">
    <property type="entry name" value="Phage_capsid-like_C"/>
</dbReference>
<organism evidence="3 6">
    <name type="scientific">Actinopolyspora erythraea</name>
    <dbReference type="NCBI Taxonomy" id="414996"/>
    <lineage>
        <taxon>Bacteria</taxon>
        <taxon>Bacillati</taxon>
        <taxon>Actinomycetota</taxon>
        <taxon>Actinomycetes</taxon>
        <taxon>Actinopolysporales</taxon>
        <taxon>Actinopolysporaceae</taxon>
        <taxon>Actinopolyspora</taxon>
    </lineage>
</organism>
<dbReference type="KEGG" id="aey:CDG81_09615"/>
<dbReference type="HOGENOM" id="CLU_055982_0_0_11"/>
<dbReference type="InterPro" id="IPR024455">
    <property type="entry name" value="Phage_capsid"/>
</dbReference>
<evidence type="ECO:0000313" key="6">
    <source>
        <dbReference type="Proteomes" id="UP000215043"/>
    </source>
</evidence>
<evidence type="ECO:0000313" key="3">
    <source>
        <dbReference type="EMBL" id="ASU78494.1"/>
    </source>
</evidence>
<evidence type="ECO:0000259" key="2">
    <source>
        <dbReference type="Pfam" id="PF05065"/>
    </source>
</evidence>
<dbReference type="Gene3D" id="3.30.2400.10">
    <property type="entry name" value="Major capsid protein gp5"/>
    <property type="match status" value="1"/>
</dbReference>
<dbReference type="Proteomes" id="UP000215043">
    <property type="component" value="Chromosome"/>
</dbReference>
<evidence type="ECO:0000256" key="1">
    <source>
        <dbReference type="ARBA" id="ARBA00004328"/>
    </source>
</evidence>
<dbReference type="AlphaFoldDB" id="A0A099D7H9"/>
<accession>A0A099D7H9</accession>
<name>A0A099D7H9_9ACTN</name>
<dbReference type="Gene3D" id="3.30.2320.10">
    <property type="entry name" value="hypothetical protein PF0899 domain"/>
    <property type="match status" value="1"/>
</dbReference>
<comment type="subcellular location">
    <subcellularLocation>
        <location evidence="1">Virion</location>
    </subcellularLocation>
</comment>
<reference evidence="3 6" key="2">
    <citation type="submission" date="2017-08" db="EMBL/GenBank/DDBJ databases">
        <title>The complete genome sequence of moderately halophilic actinomycete Actinopolyspora erythraea YIM 90600, the producer of novel erythromycin, novel actinopolysporins A-C and tubercidin.</title>
        <authorList>
            <person name="Yin M."/>
            <person name="Tang S."/>
        </authorList>
    </citation>
    <scope>NUCLEOTIDE SEQUENCE [LARGE SCALE GENOMIC DNA]</scope>
    <source>
        <strain evidence="3 6">YIM 90600</strain>
    </source>
</reference>
<dbReference type="OrthoDB" id="3194758at2"/>
<feature type="domain" description="Phage capsid-like C-terminal" evidence="2">
    <location>
        <begin position="15"/>
        <end position="302"/>
    </location>
</feature>
<dbReference type="NCBIfam" id="TIGR01554">
    <property type="entry name" value="major_cap_HK97"/>
    <property type="match status" value="1"/>
</dbReference>
<protein>
    <submittedName>
        <fullName evidence="3">Major capsid protein</fullName>
    </submittedName>
</protein>
<sequence>MAPITTSNFDSGFLTPEQAGPIFEKAREMSTVQRVARQVQLGPNGTDVTVYTGDVTAGWVGENQTKPTTEAGASLKTIKPQKLATIFVVSAETVRANPANFMNDMRDRVAEAFAKAFDSAALHGTNTPFGTYIDQTTKSVSLVDSDLTDGAATEANTYLQLNAGLDAIVTDDKELTGFLFDPKAEPLLNSAVDNSGRPLFLESTYTSENSLIRPGRLMGRPSYVGKGVAASPVIGYGGDWTQVVWGTVGGISFDVSQEASIDMSAALDGSNIVSLWQNNLVAVRAEAEYGLLVNDPEAFVQYTTETDAP</sequence>
<keyword evidence="5" id="KW-1185">Reference proteome</keyword>
<dbReference type="RefSeq" id="WP_043571623.1">
    <property type="nucleotide sequence ID" value="NZ_CP022752.1"/>
</dbReference>
<dbReference type="EMBL" id="JPMV01000013">
    <property type="protein sequence ID" value="KGI82063.1"/>
    <property type="molecule type" value="Genomic_DNA"/>
</dbReference>
<dbReference type="SUPFAM" id="SSF56563">
    <property type="entry name" value="Major capsid protein gp5"/>
    <property type="match status" value="1"/>
</dbReference>
<dbReference type="EMBL" id="CP022752">
    <property type="protein sequence ID" value="ASU78494.1"/>
    <property type="molecule type" value="Genomic_DNA"/>
</dbReference>
<dbReference type="Pfam" id="PF05065">
    <property type="entry name" value="Phage_capsid"/>
    <property type="match status" value="1"/>
</dbReference>